<keyword evidence="2" id="KW-0812">Transmembrane</keyword>
<evidence type="ECO:0000256" key="1">
    <source>
        <dbReference type="SAM" id="MobiDB-lite"/>
    </source>
</evidence>
<keyword evidence="2" id="KW-1133">Transmembrane helix</keyword>
<feature type="region of interest" description="Disordered" evidence="1">
    <location>
        <begin position="229"/>
        <end position="262"/>
    </location>
</feature>
<dbReference type="PANTHER" id="PTHR31898">
    <property type="entry name" value="TRANSMEMBRANE PROTEIN 136"/>
    <property type="match status" value="1"/>
</dbReference>
<protein>
    <submittedName>
        <fullName evidence="3">Uncharacterized protein</fullName>
    </submittedName>
</protein>
<keyword evidence="2" id="KW-0472">Membrane</keyword>
<reference evidence="3" key="1">
    <citation type="submission" date="2022-01" db="EMBL/GenBank/DDBJ databases">
        <authorList>
            <person name="King R."/>
        </authorList>
    </citation>
    <scope>NUCLEOTIDE SEQUENCE</scope>
</reference>
<evidence type="ECO:0000256" key="2">
    <source>
        <dbReference type="SAM" id="Phobius"/>
    </source>
</evidence>
<organism evidence="3 4">
    <name type="scientific">Nezara viridula</name>
    <name type="common">Southern green stink bug</name>
    <name type="synonym">Cimex viridulus</name>
    <dbReference type="NCBI Taxonomy" id="85310"/>
    <lineage>
        <taxon>Eukaryota</taxon>
        <taxon>Metazoa</taxon>
        <taxon>Ecdysozoa</taxon>
        <taxon>Arthropoda</taxon>
        <taxon>Hexapoda</taxon>
        <taxon>Insecta</taxon>
        <taxon>Pterygota</taxon>
        <taxon>Neoptera</taxon>
        <taxon>Paraneoptera</taxon>
        <taxon>Hemiptera</taxon>
        <taxon>Heteroptera</taxon>
        <taxon>Panheteroptera</taxon>
        <taxon>Pentatomomorpha</taxon>
        <taxon>Pentatomoidea</taxon>
        <taxon>Pentatomidae</taxon>
        <taxon>Pentatominae</taxon>
        <taxon>Nezara</taxon>
    </lineage>
</organism>
<keyword evidence="4" id="KW-1185">Reference proteome</keyword>
<feature type="transmembrane region" description="Helical" evidence="2">
    <location>
        <begin position="202"/>
        <end position="223"/>
    </location>
</feature>
<name>A0A9P0MPF6_NEZVI</name>
<accession>A0A9P0MPF6</accession>
<dbReference type="EMBL" id="OV725080">
    <property type="protein sequence ID" value="CAH1400119.1"/>
    <property type="molecule type" value="Genomic_DNA"/>
</dbReference>
<dbReference type="PANTHER" id="PTHR31898:SF1">
    <property type="entry name" value="TLC DOMAIN-CONTAINING PROTEIN 5"/>
    <property type="match status" value="1"/>
</dbReference>
<feature type="transmembrane region" description="Helical" evidence="2">
    <location>
        <begin position="170"/>
        <end position="190"/>
    </location>
</feature>
<feature type="transmembrane region" description="Helical" evidence="2">
    <location>
        <begin position="21"/>
        <end position="39"/>
    </location>
</feature>
<dbReference type="Proteomes" id="UP001152798">
    <property type="component" value="Chromosome 4"/>
</dbReference>
<proteinExistence type="predicted"/>
<sequence>MWDFFKKHFWNFFSREPEKQTPAYAPIGIIFGAFAWLALKKISEQIPCVDAAQLRKTLLALIFSGAYAYTWIQGSNPHDAEIKESTLQDEIPLLLAGGYYVLHIYPQRFPSTSAHHLFSIIAIICVLIEQKGATAANTFGFLVEAPNVFFALRGCIAKLECCSLDIIINLIYPLIFILAKFVALGYHTFLIVDQTVPMHLKVLTVILALFSFAFVIEIAYLALQGDEETKEGRSRSSSGSKSRSNSRTRSKSNIRRSRCCQR</sequence>
<evidence type="ECO:0000313" key="4">
    <source>
        <dbReference type="Proteomes" id="UP001152798"/>
    </source>
</evidence>
<evidence type="ECO:0000313" key="3">
    <source>
        <dbReference type="EMBL" id="CAH1400119.1"/>
    </source>
</evidence>
<dbReference type="InterPro" id="IPR042512">
    <property type="entry name" value="TLCD5"/>
</dbReference>
<feature type="compositionally biased region" description="Basic residues" evidence="1">
    <location>
        <begin position="244"/>
        <end position="262"/>
    </location>
</feature>
<dbReference type="AlphaFoldDB" id="A0A9P0MPF6"/>
<gene>
    <name evidence="3" type="ORF">NEZAVI_LOCUS9421</name>
</gene>